<evidence type="ECO:0000313" key="5">
    <source>
        <dbReference type="Proteomes" id="UP000191285"/>
    </source>
</evidence>
<gene>
    <name evidence="4" type="ORF">PENSTE_c027G00873</name>
</gene>
<dbReference type="InterPro" id="IPR002347">
    <property type="entry name" value="SDR_fam"/>
</dbReference>
<evidence type="ECO:0000256" key="3">
    <source>
        <dbReference type="ARBA" id="ARBA00023002"/>
    </source>
</evidence>
<name>A0A1V6SNU2_9EURO</name>
<dbReference type="Gene3D" id="3.40.50.720">
    <property type="entry name" value="NAD(P)-binding Rossmann-like Domain"/>
    <property type="match status" value="1"/>
</dbReference>
<protein>
    <submittedName>
        <fullName evidence="4">Uncharacterized protein</fullName>
    </submittedName>
</protein>
<dbReference type="PANTHER" id="PTHR24320">
    <property type="entry name" value="RETINOL DEHYDROGENASE"/>
    <property type="match status" value="1"/>
</dbReference>
<keyword evidence="3" id="KW-0560">Oxidoreductase</keyword>
<sequence length="335" mass="36257">MSRYAAAHLDPKGLGDDRPTALQIIQDEGFEGKLTGKVAVVTGVSSGIGIETVRALAAARATMYLTARNLEKAQKALSDIFDASTMTLVQMNQDSLQSVRKAAQTILSKTDKITLFIANAGVMAIPDLQLTDQEHEMQFATNHLSHFLLFNLFKPALLAGSTPEFQSRVVAVSSAGHHRTAGLNSSDNYHFQKSDYNPWVAYAQSKLANIYMANEIERRYGAQGLHANSINPGIVATGIAGNLSPEIIANMLQDKKILKVQKGLDQGAATTIYAAISKDLEGMGGMYLSDCAVAEKGEHDWVEAMSGKSAPHTFKPDDEARLWRDSLDMVGLSDE</sequence>
<dbReference type="Pfam" id="PF00106">
    <property type="entry name" value="adh_short"/>
    <property type="match status" value="1"/>
</dbReference>
<evidence type="ECO:0000313" key="4">
    <source>
        <dbReference type="EMBL" id="OQE15732.1"/>
    </source>
</evidence>
<proteinExistence type="inferred from homology"/>
<dbReference type="InterPro" id="IPR036291">
    <property type="entry name" value="NAD(P)-bd_dom_sf"/>
</dbReference>
<dbReference type="AlphaFoldDB" id="A0A1V6SNU2"/>
<organism evidence="4 5">
    <name type="scientific">Penicillium steckii</name>
    <dbReference type="NCBI Taxonomy" id="303698"/>
    <lineage>
        <taxon>Eukaryota</taxon>
        <taxon>Fungi</taxon>
        <taxon>Dikarya</taxon>
        <taxon>Ascomycota</taxon>
        <taxon>Pezizomycotina</taxon>
        <taxon>Eurotiomycetes</taxon>
        <taxon>Eurotiomycetidae</taxon>
        <taxon>Eurotiales</taxon>
        <taxon>Aspergillaceae</taxon>
        <taxon>Penicillium</taxon>
    </lineage>
</organism>
<dbReference type="Proteomes" id="UP000191285">
    <property type="component" value="Unassembled WGS sequence"/>
</dbReference>
<dbReference type="OrthoDB" id="191139at2759"/>
<dbReference type="SUPFAM" id="SSF51735">
    <property type="entry name" value="NAD(P)-binding Rossmann-fold domains"/>
    <property type="match status" value="1"/>
</dbReference>
<keyword evidence="2" id="KW-0521">NADP</keyword>
<dbReference type="GO" id="GO:0016491">
    <property type="term" value="F:oxidoreductase activity"/>
    <property type="evidence" value="ECO:0007669"/>
    <property type="project" value="UniProtKB-KW"/>
</dbReference>
<dbReference type="STRING" id="303698.A0A1V6SNU2"/>
<accession>A0A1V6SNU2</accession>
<dbReference type="PANTHER" id="PTHR24320:SF272">
    <property type="entry name" value="NAD(P)-BINDING ROSSMANN-FOLD SUPERFAMILY PROTEIN"/>
    <property type="match status" value="1"/>
</dbReference>
<reference evidence="5" key="1">
    <citation type="journal article" date="2017" name="Nat. Microbiol.">
        <title>Global analysis of biosynthetic gene clusters reveals vast potential of secondary metabolite production in Penicillium species.</title>
        <authorList>
            <person name="Nielsen J.C."/>
            <person name="Grijseels S."/>
            <person name="Prigent S."/>
            <person name="Ji B."/>
            <person name="Dainat J."/>
            <person name="Nielsen K.F."/>
            <person name="Frisvad J.C."/>
            <person name="Workman M."/>
            <person name="Nielsen J."/>
        </authorList>
    </citation>
    <scope>NUCLEOTIDE SEQUENCE [LARGE SCALE GENOMIC DNA]</scope>
    <source>
        <strain evidence="5">IBT 24891</strain>
    </source>
</reference>
<comment type="similarity">
    <text evidence="1">Belongs to the short-chain dehydrogenases/reductases (SDR) family.</text>
</comment>
<dbReference type="PRINTS" id="PR00081">
    <property type="entry name" value="GDHRDH"/>
</dbReference>
<keyword evidence="5" id="KW-1185">Reference proteome</keyword>
<evidence type="ECO:0000256" key="1">
    <source>
        <dbReference type="ARBA" id="ARBA00006484"/>
    </source>
</evidence>
<comment type="caution">
    <text evidence="4">The sequence shown here is derived from an EMBL/GenBank/DDBJ whole genome shotgun (WGS) entry which is preliminary data.</text>
</comment>
<dbReference type="EMBL" id="MLKD01000027">
    <property type="protein sequence ID" value="OQE15732.1"/>
    <property type="molecule type" value="Genomic_DNA"/>
</dbReference>
<evidence type="ECO:0000256" key="2">
    <source>
        <dbReference type="ARBA" id="ARBA00022857"/>
    </source>
</evidence>